<dbReference type="EMBL" id="AB980996">
    <property type="protein sequence ID" value="BAU25945.1"/>
    <property type="molecule type" value="Genomic_DNA"/>
</dbReference>
<evidence type="ECO:0000256" key="2">
    <source>
        <dbReference type="ARBA" id="ARBA00010519"/>
    </source>
</evidence>
<dbReference type="GO" id="GO:0030964">
    <property type="term" value="C:NADH dehydrogenase complex"/>
    <property type="evidence" value="ECO:0007669"/>
    <property type="project" value="TreeGrafter"/>
</dbReference>
<dbReference type="GO" id="GO:0005743">
    <property type="term" value="C:mitochondrial inner membrane"/>
    <property type="evidence" value="ECO:0007669"/>
    <property type="project" value="UniProtKB-SubCell"/>
</dbReference>
<evidence type="ECO:0000256" key="16">
    <source>
        <dbReference type="ARBA" id="ARBA00048769"/>
    </source>
</evidence>
<evidence type="ECO:0000256" key="13">
    <source>
        <dbReference type="ARBA" id="ARBA00023128"/>
    </source>
</evidence>
<reference evidence="18" key="1">
    <citation type="submission" date="2014-07" db="EMBL/GenBank/DDBJ databases">
        <title>Molecular structure of repetitive element and mitochondrial genome analysis of in the water monitor lizard (Varanus salvator macromaculatus, Platynota, Squamata).</title>
        <authorList>
            <person name="Chaiprasertsri N."/>
            <person name="Peyachokanakul S."/>
            <person name="Srikulnath K."/>
        </authorList>
    </citation>
    <scope>NUCLEOTIDE SEQUENCE</scope>
</reference>
<dbReference type="AlphaFoldDB" id="A0A0U4WAJ8"/>
<evidence type="ECO:0000256" key="1">
    <source>
        <dbReference type="ARBA" id="ARBA00004225"/>
    </source>
</evidence>
<evidence type="ECO:0000256" key="3">
    <source>
        <dbReference type="ARBA" id="ARBA00012944"/>
    </source>
</evidence>
<evidence type="ECO:0000313" key="18">
    <source>
        <dbReference type="EMBL" id="BAU25945.1"/>
    </source>
</evidence>
<keyword evidence="7 17" id="KW-0812">Transmembrane</keyword>
<name>A0A0U4WAJ8_VARSL</name>
<geneLocation type="mitochondrion" evidence="18"/>
<evidence type="ECO:0000256" key="14">
    <source>
        <dbReference type="ARBA" id="ARBA00023136"/>
    </source>
</evidence>
<evidence type="ECO:0000256" key="15">
    <source>
        <dbReference type="ARBA" id="ARBA00043911"/>
    </source>
</evidence>
<dbReference type="GO" id="GO:0016651">
    <property type="term" value="F:oxidoreductase activity, acting on NAD(P)H"/>
    <property type="evidence" value="ECO:0007669"/>
    <property type="project" value="InterPro"/>
</dbReference>
<evidence type="ECO:0000256" key="4">
    <source>
        <dbReference type="ARBA" id="ARBA00016612"/>
    </source>
</evidence>
<keyword evidence="13 17" id="KW-0496">Mitochondrion</keyword>
<evidence type="ECO:0000256" key="9">
    <source>
        <dbReference type="ARBA" id="ARBA00022982"/>
    </source>
</evidence>
<keyword evidence="17" id="KW-0999">Mitochondrion inner membrane</keyword>
<evidence type="ECO:0000256" key="8">
    <source>
        <dbReference type="ARBA" id="ARBA00022967"/>
    </source>
</evidence>
<keyword evidence="8 17" id="KW-1278">Translocase</keyword>
<keyword evidence="11 17" id="KW-0520">NAD</keyword>
<organism evidence="18">
    <name type="scientific">Varanus salvator komaini</name>
    <dbReference type="NCBI Taxonomy" id="735375"/>
    <lineage>
        <taxon>Eukaryota</taxon>
        <taxon>Metazoa</taxon>
        <taxon>Chordata</taxon>
        <taxon>Craniata</taxon>
        <taxon>Vertebrata</taxon>
        <taxon>Euteleostomi</taxon>
        <taxon>Lepidosauria</taxon>
        <taxon>Squamata</taxon>
        <taxon>Bifurcata</taxon>
        <taxon>Unidentata</taxon>
        <taxon>Episquamata</taxon>
        <taxon>Toxicofera</taxon>
        <taxon>Anguimorpha</taxon>
        <taxon>Paleoanguimorpha</taxon>
        <taxon>Varanoidea</taxon>
        <taxon>Varanidae</taxon>
        <taxon>Varanus</taxon>
    </lineage>
</organism>
<comment type="similarity">
    <text evidence="2 17">Belongs to the complex I subunit 4L family.</text>
</comment>
<comment type="subcellular location">
    <subcellularLocation>
        <location evidence="17">Mitochondrion inner membrane</location>
        <topology evidence="17">Multi-pass membrane protein</topology>
    </subcellularLocation>
    <subcellularLocation>
        <location evidence="1">Mitochondrion membrane</location>
        <topology evidence="1">Multi-pass membrane protein</topology>
    </subcellularLocation>
</comment>
<evidence type="ECO:0000256" key="5">
    <source>
        <dbReference type="ARBA" id="ARBA00022448"/>
    </source>
</evidence>
<dbReference type="GO" id="GO:0008137">
    <property type="term" value="F:NADH dehydrogenase (ubiquinone) activity"/>
    <property type="evidence" value="ECO:0007669"/>
    <property type="project" value="UniProtKB-EC"/>
</dbReference>
<evidence type="ECO:0000256" key="17">
    <source>
        <dbReference type="RuleBase" id="RU004419"/>
    </source>
</evidence>
<keyword evidence="5 17" id="KW-0813">Transport</keyword>
<keyword evidence="12 17" id="KW-0830">Ubiquinone</keyword>
<keyword evidence="10 17" id="KW-1133">Transmembrane helix</keyword>
<feature type="transmembrane region" description="Helical" evidence="17">
    <location>
        <begin position="26"/>
        <end position="46"/>
    </location>
</feature>
<dbReference type="Pfam" id="PF00420">
    <property type="entry name" value="Oxidored_q2"/>
    <property type="match status" value="1"/>
</dbReference>
<proteinExistence type="inferred from homology"/>
<evidence type="ECO:0000256" key="12">
    <source>
        <dbReference type="ARBA" id="ARBA00023075"/>
    </source>
</evidence>
<evidence type="ECO:0000256" key="6">
    <source>
        <dbReference type="ARBA" id="ARBA00022660"/>
    </source>
</evidence>
<evidence type="ECO:0000256" key="7">
    <source>
        <dbReference type="ARBA" id="ARBA00022692"/>
    </source>
</evidence>
<dbReference type="InterPro" id="IPR001133">
    <property type="entry name" value="NADH_UbQ_OxRdtase_chain4L/K"/>
</dbReference>
<evidence type="ECO:0000256" key="11">
    <source>
        <dbReference type="ARBA" id="ARBA00023027"/>
    </source>
</evidence>
<accession>A0A0U4WAJ8</accession>
<keyword evidence="14 17" id="KW-0472">Membrane</keyword>
<gene>
    <name evidence="18" type="primary">ND4L</name>
</gene>
<keyword evidence="9 17" id="KW-0249">Electron transport</keyword>
<dbReference type="InterPro" id="IPR039428">
    <property type="entry name" value="NUOK/Mnh_C1-like"/>
</dbReference>
<comment type="function">
    <text evidence="15">Core subunit of the mitochondrial membrane respiratory chain NADH dehydrogenase (Complex I) which catalyzes electron transfer from NADH through the respiratory chain, using ubiquinone as an electron acceptor. Part of the enzyme membrane arm which is embedded in the lipid bilayer and involved in proton translocation.</text>
</comment>
<comment type="catalytic activity">
    <reaction evidence="16">
        <text>a ubiquinone + NADH + 5 H(+)(in) = a ubiquinol + NAD(+) + 4 H(+)(out)</text>
        <dbReference type="Rhea" id="RHEA:29091"/>
        <dbReference type="Rhea" id="RHEA-COMP:9565"/>
        <dbReference type="Rhea" id="RHEA-COMP:9566"/>
        <dbReference type="ChEBI" id="CHEBI:15378"/>
        <dbReference type="ChEBI" id="CHEBI:16389"/>
        <dbReference type="ChEBI" id="CHEBI:17976"/>
        <dbReference type="ChEBI" id="CHEBI:57540"/>
        <dbReference type="ChEBI" id="CHEBI:57945"/>
        <dbReference type="EC" id="7.1.1.2"/>
    </reaction>
    <physiologicalReaction direction="left-to-right" evidence="16">
        <dbReference type="Rhea" id="RHEA:29092"/>
    </physiologicalReaction>
</comment>
<feature type="transmembrane region" description="Helical" evidence="17">
    <location>
        <begin position="58"/>
        <end position="80"/>
    </location>
</feature>
<keyword evidence="6 17" id="KW-0679">Respiratory chain</keyword>
<dbReference type="PANTHER" id="PTHR11434">
    <property type="entry name" value="NADH-UBIQUINONE OXIDOREDUCTASE SUBUNIT ND4L"/>
    <property type="match status" value="1"/>
</dbReference>
<sequence length="98" mass="10558">MTTTSLILNLTFTINILGLSFHRTHLISALLCIEGMMLALFMITSLSSNNLNTLTSLILPMILLTLAACEAATGLGLLVATARTHSNDHLNTMNILKC</sequence>
<dbReference type="Gene3D" id="1.10.287.3510">
    <property type="match status" value="1"/>
</dbReference>
<dbReference type="GO" id="GO:0042773">
    <property type="term" value="P:ATP synthesis coupled electron transport"/>
    <property type="evidence" value="ECO:0007669"/>
    <property type="project" value="UniProtKB-UniRule"/>
</dbReference>
<evidence type="ECO:0000256" key="10">
    <source>
        <dbReference type="ARBA" id="ARBA00022989"/>
    </source>
</evidence>
<dbReference type="PANTHER" id="PTHR11434:SF0">
    <property type="entry name" value="NADH-UBIQUINONE OXIDOREDUCTASE CHAIN 4L"/>
    <property type="match status" value="1"/>
</dbReference>
<dbReference type="EC" id="7.1.1.2" evidence="3 17"/>
<protein>
    <recommendedName>
        <fullName evidence="4 17">NADH-ubiquinone oxidoreductase chain 4L</fullName>
        <ecNumber evidence="3 17">7.1.1.2</ecNumber>
    </recommendedName>
</protein>